<organism evidence="5 6">
    <name type="scientific">Phytophthora cactorum</name>
    <dbReference type="NCBI Taxonomy" id="29920"/>
    <lineage>
        <taxon>Eukaryota</taxon>
        <taxon>Sar</taxon>
        <taxon>Stramenopiles</taxon>
        <taxon>Oomycota</taxon>
        <taxon>Peronosporomycetes</taxon>
        <taxon>Peronosporales</taxon>
        <taxon>Peronosporaceae</taxon>
        <taxon>Phytophthora</taxon>
    </lineage>
</organism>
<protein>
    <submittedName>
        <fullName evidence="5">Uncharacterized protein</fullName>
    </submittedName>
</protein>
<dbReference type="Proteomes" id="UP000735874">
    <property type="component" value="Unassembled WGS sequence"/>
</dbReference>
<name>A0A8T1H0U4_9STRA</name>
<evidence type="ECO:0000313" key="4">
    <source>
        <dbReference type="EMBL" id="KAG2958248.1"/>
    </source>
</evidence>
<dbReference type="EMBL" id="RCMI01002372">
    <property type="protein sequence ID" value="KAG2876966.1"/>
    <property type="molecule type" value="Genomic_DNA"/>
</dbReference>
<evidence type="ECO:0000313" key="1">
    <source>
        <dbReference type="EMBL" id="KAG2813077.1"/>
    </source>
</evidence>
<dbReference type="Proteomes" id="UP000760860">
    <property type="component" value="Unassembled WGS sequence"/>
</dbReference>
<dbReference type="AlphaFoldDB" id="A0A8T1H0U4"/>
<evidence type="ECO:0000313" key="5">
    <source>
        <dbReference type="EMBL" id="KAG3202550.1"/>
    </source>
</evidence>
<proteinExistence type="predicted"/>
<reference evidence="5" key="1">
    <citation type="submission" date="2018-05" db="EMBL/GenBank/DDBJ databases">
        <title>Effector identification in a new, highly contiguous assembly of the strawberry crown rot pathogen Phytophthora cactorum.</title>
        <authorList>
            <person name="Armitage A.D."/>
            <person name="Nellist C.F."/>
            <person name="Bates H."/>
            <person name="Vickerstaff R.J."/>
            <person name="Harrison R.J."/>
        </authorList>
    </citation>
    <scope>NUCLEOTIDE SEQUENCE</scope>
    <source>
        <strain evidence="1">15-7</strain>
        <strain evidence="2">4032</strain>
        <strain evidence="3">4040</strain>
        <strain evidence="4">P415</strain>
        <strain evidence="5">P421</strain>
    </source>
</reference>
<evidence type="ECO:0000313" key="2">
    <source>
        <dbReference type="EMBL" id="KAG2876966.1"/>
    </source>
</evidence>
<dbReference type="Proteomes" id="UP000736787">
    <property type="component" value="Unassembled WGS sequence"/>
</dbReference>
<dbReference type="EMBL" id="RCMK01002337">
    <property type="protein sequence ID" value="KAG2882360.1"/>
    <property type="molecule type" value="Genomic_DNA"/>
</dbReference>
<evidence type="ECO:0000313" key="3">
    <source>
        <dbReference type="EMBL" id="KAG2882360.1"/>
    </source>
</evidence>
<gene>
    <name evidence="1" type="ORF">PC113_g23484</name>
    <name evidence="2" type="ORF">PC115_g23486</name>
    <name evidence="3" type="ORF">PC117_g26241</name>
    <name evidence="4" type="ORF">PC118_g23622</name>
    <name evidence="5" type="ORF">PC129_g23202</name>
</gene>
<dbReference type="Proteomes" id="UP000774804">
    <property type="component" value="Unassembled WGS sequence"/>
</dbReference>
<dbReference type="EMBL" id="RCMV01002503">
    <property type="protein sequence ID" value="KAG3202550.1"/>
    <property type="molecule type" value="Genomic_DNA"/>
</dbReference>
<comment type="caution">
    <text evidence="5">The sequence shown here is derived from an EMBL/GenBank/DDBJ whole genome shotgun (WGS) entry which is preliminary data.</text>
</comment>
<accession>A0A8T1H0U4</accession>
<dbReference type="Proteomes" id="UP000697107">
    <property type="component" value="Unassembled WGS sequence"/>
</dbReference>
<evidence type="ECO:0000313" key="6">
    <source>
        <dbReference type="Proteomes" id="UP000760860"/>
    </source>
</evidence>
<sequence>MDCALIHAAQAERNSVQQTWARDISVVSSGTALSAKRLALDWSAALHTSEAVSTGRSGGGAQRAEAWHLCEAVQHNTDDVASNRSGGAANTTGRNFALVWGDAAMSWARRYTTLYAKVVGFGAAWR</sequence>
<dbReference type="EMBL" id="RCMG01002214">
    <property type="protein sequence ID" value="KAG2813077.1"/>
    <property type="molecule type" value="Genomic_DNA"/>
</dbReference>
<dbReference type="EMBL" id="RCML01002322">
    <property type="protein sequence ID" value="KAG2958248.1"/>
    <property type="molecule type" value="Genomic_DNA"/>
</dbReference>